<dbReference type="PROSITE" id="PS50975">
    <property type="entry name" value="ATP_GRASP"/>
    <property type="match status" value="1"/>
</dbReference>
<dbReference type="Pfam" id="PF08443">
    <property type="entry name" value="RimK"/>
    <property type="match status" value="1"/>
</dbReference>
<evidence type="ECO:0000256" key="1">
    <source>
        <dbReference type="ARBA" id="ARBA00001946"/>
    </source>
</evidence>
<dbReference type="GO" id="GO:0009085">
    <property type="term" value="P:lysine biosynthetic process"/>
    <property type="evidence" value="ECO:0007669"/>
    <property type="project" value="InterPro"/>
</dbReference>
<organism evidence="12 13">
    <name type="scientific">Sulfidibacter corallicola</name>
    <dbReference type="NCBI Taxonomy" id="2818388"/>
    <lineage>
        <taxon>Bacteria</taxon>
        <taxon>Pseudomonadati</taxon>
        <taxon>Acidobacteriota</taxon>
        <taxon>Holophagae</taxon>
        <taxon>Acanthopleuribacterales</taxon>
        <taxon>Acanthopleuribacteraceae</taxon>
        <taxon>Sulfidibacter</taxon>
    </lineage>
</organism>
<dbReference type="EMBL" id="CP071793">
    <property type="protein sequence ID" value="QTD51389.1"/>
    <property type="molecule type" value="Genomic_DNA"/>
</dbReference>
<dbReference type="SUPFAM" id="SSF56059">
    <property type="entry name" value="Glutathione synthetase ATP-binding domain-like"/>
    <property type="match status" value="1"/>
</dbReference>
<evidence type="ECO:0000256" key="10">
    <source>
        <dbReference type="PROSITE-ProRule" id="PRU00409"/>
    </source>
</evidence>
<protein>
    <submittedName>
        <fullName evidence="12">Lysine biosynthesis protein LysX</fullName>
    </submittedName>
</protein>
<proteinExistence type="inferred from homology"/>
<keyword evidence="8" id="KW-0460">Magnesium</keyword>
<dbReference type="NCBIfam" id="TIGR00768">
    <property type="entry name" value="rimK_fam"/>
    <property type="match status" value="1"/>
</dbReference>
<dbReference type="InterPro" id="IPR054562">
    <property type="entry name" value="LysX/ArgX_preATP_grasp"/>
</dbReference>
<dbReference type="InterPro" id="IPR011870">
    <property type="entry name" value="LysX_arch"/>
</dbReference>
<dbReference type="NCBIfam" id="TIGR02144">
    <property type="entry name" value="LysX_arch"/>
    <property type="match status" value="1"/>
</dbReference>
<keyword evidence="6 10" id="KW-0547">Nucleotide-binding</keyword>
<dbReference type="RefSeq" id="WP_237381520.1">
    <property type="nucleotide sequence ID" value="NZ_CP071793.1"/>
</dbReference>
<dbReference type="PANTHER" id="PTHR21621:SF0">
    <property type="entry name" value="BETA-CITRYLGLUTAMATE SYNTHASE B-RELATED"/>
    <property type="match status" value="1"/>
</dbReference>
<dbReference type="InterPro" id="IPR011761">
    <property type="entry name" value="ATP-grasp"/>
</dbReference>
<dbReference type="GO" id="GO:0005524">
    <property type="term" value="F:ATP binding"/>
    <property type="evidence" value="ECO:0007669"/>
    <property type="project" value="UniProtKB-UniRule"/>
</dbReference>
<dbReference type="GO" id="GO:0005737">
    <property type="term" value="C:cytoplasm"/>
    <property type="evidence" value="ECO:0007669"/>
    <property type="project" value="TreeGrafter"/>
</dbReference>
<dbReference type="SUPFAM" id="SSF52440">
    <property type="entry name" value="PreATP-grasp domain"/>
    <property type="match status" value="1"/>
</dbReference>
<dbReference type="KEGG" id="scor:J3U87_02875"/>
<evidence type="ECO:0000256" key="3">
    <source>
        <dbReference type="ARBA" id="ARBA00022598"/>
    </source>
</evidence>
<evidence type="ECO:0000256" key="2">
    <source>
        <dbReference type="ARBA" id="ARBA00006239"/>
    </source>
</evidence>
<dbReference type="Pfam" id="PF22626">
    <property type="entry name" value="LysX_preATP_grasp"/>
    <property type="match status" value="1"/>
</dbReference>
<evidence type="ECO:0000259" key="11">
    <source>
        <dbReference type="PROSITE" id="PS50975"/>
    </source>
</evidence>
<keyword evidence="5" id="KW-0479">Metal-binding</keyword>
<comment type="pathway">
    <text evidence="9">Amino-acid biosynthesis.</text>
</comment>
<evidence type="ECO:0000256" key="7">
    <source>
        <dbReference type="ARBA" id="ARBA00022840"/>
    </source>
</evidence>
<sequence>MRIGLLHSVIRKDEKLLIQAFQAQPDVTLVPIDDRKLAFRPGRPPADVDLLLARSVSHSRNVNAVRLFEAAGVRCVNPGQVIEVCGDKLQTSLALGRADVPQPGLRIAFTEDTALAAIEELGYPVVLKPVTGSWGRLIAKINDREAAEALLEHKATLGSYQHSIFYIQKYVEKGGRDIRAFVVGDRCIAAIYRDSAHWKTNTALGAVASNCPVTEELGELSVRAARAVAGEIVAVDLFETAEGLLVNEINDTMEFKNSIDTTGVDIPAAIAAYTVAVARGELSLCDRHEVAHVS</sequence>
<dbReference type="FunFam" id="3.30.1490.20:FF:000025">
    <property type="entry name" value="Alpha-aminoadipate--LysW ligase LysX protein"/>
    <property type="match status" value="1"/>
</dbReference>
<dbReference type="InterPro" id="IPR016185">
    <property type="entry name" value="PreATP-grasp_dom_sf"/>
</dbReference>
<evidence type="ECO:0000256" key="9">
    <source>
        <dbReference type="ARBA" id="ARBA00029440"/>
    </source>
</evidence>
<dbReference type="InterPro" id="IPR004666">
    <property type="entry name" value="Rp_bS6_RimK/Lys_biosynth_LsyX"/>
</dbReference>
<reference evidence="12" key="1">
    <citation type="submission" date="2021-03" db="EMBL/GenBank/DDBJ databases">
        <title>Acanthopleuribacteraceae sp. M133.</title>
        <authorList>
            <person name="Wang G."/>
        </authorList>
    </citation>
    <scope>NUCLEOTIDE SEQUENCE</scope>
    <source>
        <strain evidence="12">M133</strain>
    </source>
</reference>
<evidence type="ECO:0000256" key="8">
    <source>
        <dbReference type="ARBA" id="ARBA00022842"/>
    </source>
</evidence>
<dbReference type="AlphaFoldDB" id="A0A8A4TN20"/>
<dbReference type="InterPro" id="IPR013651">
    <property type="entry name" value="ATP-grasp_RimK-type"/>
</dbReference>
<gene>
    <name evidence="12" type="primary">lysX</name>
    <name evidence="12" type="ORF">J3U87_02875</name>
</gene>
<dbReference type="Gene3D" id="3.40.50.20">
    <property type="match status" value="1"/>
</dbReference>
<dbReference type="GO" id="GO:0018169">
    <property type="term" value="F:ribosomal S6-glutamic acid ligase activity"/>
    <property type="evidence" value="ECO:0007669"/>
    <property type="project" value="TreeGrafter"/>
</dbReference>
<feature type="domain" description="ATP-grasp" evidence="11">
    <location>
        <begin position="92"/>
        <end position="275"/>
    </location>
</feature>
<dbReference type="GO" id="GO:0009432">
    <property type="term" value="P:SOS response"/>
    <property type="evidence" value="ECO:0007669"/>
    <property type="project" value="TreeGrafter"/>
</dbReference>
<dbReference type="PANTHER" id="PTHR21621">
    <property type="entry name" value="RIBOSOMAL PROTEIN S6 MODIFICATION PROTEIN"/>
    <property type="match status" value="1"/>
</dbReference>
<keyword evidence="13" id="KW-1185">Reference proteome</keyword>
<dbReference type="Gene3D" id="3.30.470.20">
    <property type="entry name" value="ATP-grasp fold, B domain"/>
    <property type="match status" value="1"/>
</dbReference>
<dbReference type="GO" id="GO:0046872">
    <property type="term" value="F:metal ion binding"/>
    <property type="evidence" value="ECO:0007669"/>
    <property type="project" value="UniProtKB-KW"/>
</dbReference>
<dbReference type="Proteomes" id="UP000663929">
    <property type="component" value="Chromosome"/>
</dbReference>
<accession>A0A8A4TN20</accession>
<dbReference type="FunFam" id="3.30.470.20:FF:000058">
    <property type="entry name" value="Alpha-aminoadipate--LysW ligase LysX protein"/>
    <property type="match status" value="1"/>
</dbReference>
<comment type="similarity">
    <text evidence="2">Belongs to the RimK family. LysX subfamily.</text>
</comment>
<dbReference type="Gene3D" id="3.30.1490.20">
    <property type="entry name" value="ATP-grasp fold, A domain"/>
    <property type="match status" value="1"/>
</dbReference>
<keyword evidence="7 10" id="KW-0067">ATP-binding</keyword>
<name>A0A8A4TN20_SULCO</name>
<dbReference type="InterPro" id="IPR013815">
    <property type="entry name" value="ATP_grasp_subdomain_1"/>
</dbReference>
<keyword evidence="4" id="KW-0028">Amino-acid biosynthesis</keyword>
<evidence type="ECO:0000313" key="13">
    <source>
        <dbReference type="Proteomes" id="UP000663929"/>
    </source>
</evidence>
<evidence type="ECO:0000313" key="12">
    <source>
        <dbReference type="EMBL" id="QTD51389.1"/>
    </source>
</evidence>
<comment type="cofactor">
    <cofactor evidence="1">
        <name>Mg(2+)</name>
        <dbReference type="ChEBI" id="CHEBI:18420"/>
    </cofactor>
</comment>
<evidence type="ECO:0000256" key="4">
    <source>
        <dbReference type="ARBA" id="ARBA00022605"/>
    </source>
</evidence>
<evidence type="ECO:0000256" key="6">
    <source>
        <dbReference type="ARBA" id="ARBA00022741"/>
    </source>
</evidence>
<keyword evidence="3" id="KW-0436">Ligase</keyword>
<evidence type="ECO:0000256" key="5">
    <source>
        <dbReference type="ARBA" id="ARBA00022723"/>
    </source>
</evidence>